<dbReference type="AlphaFoldDB" id="A0A5Q0BN83"/>
<reference evidence="1 2" key="1">
    <citation type="submission" date="2019-09" db="EMBL/GenBank/DDBJ databases">
        <title>Ecophysiology of the spiral-shaped methanotroph Methylospira mobilis as revealed by the complete genome sequence.</title>
        <authorList>
            <person name="Oshkin I.Y."/>
            <person name="Dedysh S.N."/>
            <person name="Miroshnikov K."/>
            <person name="Danilova O.V."/>
            <person name="Hakobyan A."/>
            <person name="Liesack W."/>
        </authorList>
    </citation>
    <scope>NUCLEOTIDE SEQUENCE [LARGE SCALE GENOMIC DNA]</scope>
    <source>
        <strain evidence="1 2">Shm1</strain>
    </source>
</reference>
<sequence>MQIAIDLPNDFVNFQSVAEIEKDMRLSYSLWLFQNAKVTITKAAELAHLDIYDFMAACKQNQVPVIDIGRQELLDELAGMQSL</sequence>
<dbReference type="Pfam" id="PF03683">
    <property type="entry name" value="UPF0175"/>
    <property type="match status" value="1"/>
</dbReference>
<dbReference type="EMBL" id="CP044205">
    <property type="protein sequence ID" value="QFY44612.1"/>
    <property type="molecule type" value="Genomic_DNA"/>
</dbReference>
<dbReference type="KEGG" id="mmob:F6R98_19915"/>
<evidence type="ECO:0000313" key="2">
    <source>
        <dbReference type="Proteomes" id="UP000325755"/>
    </source>
</evidence>
<dbReference type="InParanoid" id="A0A5Q0BN83"/>
<dbReference type="InterPro" id="IPR005368">
    <property type="entry name" value="UPF0175"/>
</dbReference>
<protein>
    <submittedName>
        <fullName evidence="1">UPF0175 family protein</fullName>
    </submittedName>
</protein>
<accession>A0A5Q0BN83</accession>
<dbReference type="OrthoDB" id="8908072at2"/>
<dbReference type="Proteomes" id="UP000325755">
    <property type="component" value="Chromosome"/>
</dbReference>
<dbReference type="RefSeq" id="WP_153250575.1">
    <property type="nucleotide sequence ID" value="NZ_CP044205.1"/>
</dbReference>
<keyword evidence="2" id="KW-1185">Reference proteome</keyword>
<name>A0A5Q0BN83_9GAMM</name>
<gene>
    <name evidence="1" type="ORF">F6R98_19915</name>
</gene>
<evidence type="ECO:0000313" key="1">
    <source>
        <dbReference type="EMBL" id="QFY44612.1"/>
    </source>
</evidence>
<organism evidence="1 2">
    <name type="scientific">Candidatus Methylospira mobilis</name>
    <dbReference type="NCBI Taxonomy" id="1808979"/>
    <lineage>
        <taxon>Bacteria</taxon>
        <taxon>Pseudomonadati</taxon>
        <taxon>Pseudomonadota</taxon>
        <taxon>Gammaproteobacteria</taxon>
        <taxon>Methylococcales</taxon>
        <taxon>Methylococcaceae</taxon>
        <taxon>Candidatus Methylospira</taxon>
    </lineage>
</organism>
<proteinExistence type="predicted"/>